<evidence type="ECO:0000313" key="1">
    <source>
        <dbReference type="EMBL" id="MED6202678.1"/>
    </source>
</evidence>
<proteinExistence type="predicted"/>
<dbReference type="Proteomes" id="UP001341840">
    <property type="component" value="Unassembled WGS sequence"/>
</dbReference>
<dbReference type="EMBL" id="JASCZI010216267">
    <property type="protein sequence ID" value="MED6202678.1"/>
    <property type="molecule type" value="Genomic_DNA"/>
</dbReference>
<sequence>LQLEVLLNASFSHGNDNPLFSGTTHMVRFQLGRDAQSMVMRTHRLLWCVRICSGFGLQTFLCDLLVPRAFFTHFRSELCQLKPETLECTHQGIVRNGKQFKT</sequence>
<evidence type="ECO:0000313" key="2">
    <source>
        <dbReference type="Proteomes" id="UP001341840"/>
    </source>
</evidence>
<feature type="non-terminal residue" evidence="1">
    <location>
        <position position="1"/>
    </location>
</feature>
<accession>A0ABU6Y0M8</accession>
<protein>
    <submittedName>
        <fullName evidence="1">Uncharacterized protein</fullName>
    </submittedName>
</protein>
<reference evidence="1 2" key="1">
    <citation type="journal article" date="2023" name="Plants (Basel)">
        <title>Bridging the Gap: Combining Genomics and Transcriptomics Approaches to Understand Stylosanthes scabra, an Orphan Legume from the Brazilian Caatinga.</title>
        <authorList>
            <person name="Ferreira-Neto J.R.C."/>
            <person name="da Silva M.D."/>
            <person name="Binneck E."/>
            <person name="de Melo N.F."/>
            <person name="da Silva R.H."/>
            <person name="de Melo A.L.T.M."/>
            <person name="Pandolfi V."/>
            <person name="Bustamante F.O."/>
            <person name="Brasileiro-Vidal A.C."/>
            <person name="Benko-Iseppon A.M."/>
        </authorList>
    </citation>
    <scope>NUCLEOTIDE SEQUENCE [LARGE SCALE GENOMIC DNA]</scope>
    <source>
        <tissue evidence="1">Leaves</tissue>
    </source>
</reference>
<gene>
    <name evidence="1" type="ORF">PIB30_107960</name>
</gene>
<organism evidence="1 2">
    <name type="scientific">Stylosanthes scabra</name>
    <dbReference type="NCBI Taxonomy" id="79078"/>
    <lineage>
        <taxon>Eukaryota</taxon>
        <taxon>Viridiplantae</taxon>
        <taxon>Streptophyta</taxon>
        <taxon>Embryophyta</taxon>
        <taxon>Tracheophyta</taxon>
        <taxon>Spermatophyta</taxon>
        <taxon>Magnoliopsida</taxon>
        <taxon>eudicotyledons</taxon>
        <taxon>Gunneridae</taxon>
        <taxon>Pentapetalae</taxon>
        <taxon>rosids</taxon>
        <taxon>fabids</taxon>
        <taxon>Fabales</taxon>
        <taxon>Fabaceae</taxon>
        <taxon>Papilionoideae</taxon>
        <taxon>50 kb inversion clade</taxon>
        <taxon>dalbergioids sensu lato</taxon>
        <taxon>Dalbergieae</taxon>
        <taxon>Pterocarpus clade</taxon>
        <taxon>Stylosanthes</taxon>
    </lineage>
</organism>
<name>A0ABU6Y0M8_9FABA</name>
<keyword evidence="2" id="KW-1185">Reference proteome</keyword>
<comment type="caution">
    <text evidence="1">The sequence shown here is derived from an EMBL/GenBank/DDBJ whole genome shotgun (WGS) entry which is preliminary data.</text>
</comment>